<sequence>MIIIFEKLFLFFKKIFYFESLPKKQQKILKFFWVLFGILLFFLVLSSNLYRGVFNESKINFQNVFDTKVVQEIIQEHNEEETNINLKTMCLVIVGLITILVYKKGVIGISLGTLFGSFLGIWLAFLYPSITYFLELVFRYFLNIS</sequence>
<protein>
    <submittedName>
        <fullName evidence="2">Uncharacterized protein</fullName>
    </submittedName>
</protein>
<dbReference type="Proteomes" id="UP000320078">
    <property type="component" value="Unassembled WGS sequence"/>
</dbReference>
<proteinExistence type="predicted"/>
<keyword evidence="1" id="KW-0472">Membrane</keyword>
<evidence type="ECO:0000256" key="1">
    <source>
        <dbReference type="SAM" id="Phobius"/>
    </source>
</evidence>
<gene>
    <name evidence="2" type="ORF">MDPP_0011</name>
</gene>
<accession>A0A559KJX9</accession>
<evidence type="ECO:0000313" key="2">
    <source>
        <dbReference type="EMBL" id="TVY12398.1"/>
    </source>
</evidence>
<reference evidence="2 3" key="1">
    <citation type="submission" date="2019-06" db="EMBL/GenBank/DDBJ databases">
        <title>Draft Genome Sequence of Candidatus Phytoplasma pini-Related Strain MDPP: A Resource for Comparative Genomics of Gymnosperm-infecting Phytoplasmas.</title>
        <authorList>
            <person name="Cai W."/>
            <person name="Costanzo S."/>
            <person name="Shao J."/>
            <person name="Zhao Y."/>
            <person name="Davis R."/>
        </authorList>
    </citation>
    <scope>NUCLEOTIDE SEQUENCE [LARGE SCALE GENOMIC DNA]</scope>
    <source>
        <strain evidence="2 3">MDPP</strain>
    </source>
</reference>
<keyword evidence="1" id="KW-0812">Transmembrane</keyword>
<dbReference type="EMBL" id="VIAE01000001">
    <property type="protein sequence ID" value="TVY12398.1"/>
    <property type="molecule type" value="Genomic_DNA"/>
</dbReference>
<keyword evidence="1" id="KW-1133">Transmembrane helix</keyword>
<comment type="caution">
    <text evidence="2">The sequence shown here is derived from an EMBL/GenBank/DDBJ whole genome shotgun (WGS) entry which is preliminary data.</text>
</comment>
<dbReference type="RefSeq" id="WP_144658169.1">
    <property type="nucleotide sequence ID" value="NZ_VIAE01000001.1"/>
</dbReference>
<keyword evidence="3" id="KW-1185">Reference proteome</keyword>
<name>A0A559KJX9_9MOLU</name>
<feature type="transmembrane region" description="Helical" evidence="1">
    <location>
        <begin position="114"/>
        <end position="134"/>
    </location>
</feature>
<evidence type="ECO:0000313" key="3">
    <source>
        <dbReference type="Proteomes" id="UP000320078"/>
    </source>
</evidence>
<feature type="transmembrane region" description="Helical" evidence="1">
    <location>
        <begin position="31"/>
        <end position="50"/>
    </location>
</feature>
<organism evidence="2 3">
    <name type="scientific">Candidatus Phytoplasma pini</name>
    <dbReference type="NCBI Taxonomy" id="267362"/>
    <lineage>
        <taxon>Bacteria</taxon>
        <taxon>Bacillati</taxon>
        <taxon>Mycoplasmatota</taxon>
        <taxon>Mollicutes</taxon>
        <taxon>Acholeplasmatales</taxon>
        <taxon>Acholeplasmataceae</taxon>
        <taxon>Candidatus Phytoplasma</taxon>
    </lineage>
</organism>
<dbReference type="OrthoDB" id="386101at2"/>
<dbReference type="AlphaFoldDB" id="A0A559KJX9"/>